<comment type="subcellular location">
    <subcellularLocation>
        <location evidence="5">Cytoplasm</location>
    </subcellularLocation>
</comment>
<dbReference type="InterPro" id="IPR015424">
    <property type="entry name" value="PyrdxlP-dep_Trfase"/>
</dbReference>
<dbReference type="PANTHER" id="PTHR11986:SF79">
    <property type="entry name" value="ACETYLORNITHINE AMINOTRANSFERASE, MITOCHONDRIAL"/>
    <property type="match status" value="1"/>
</dbReference>
<protein>
    <recommendedName>
        <fullName evidence="5">Acetylornithine aminotransferase</fullName>
        <shortName evidence="5">ACOAT</shortName>
        <ecNumber evidence="5">2.6.1.11</ecNumber>
    </recommendedName>
</protein>
<dbReference type="SUPFAM" id="SSF53383">
    <property type="entry name" value="PLP-dependent transferases"/>
    <property type="match status" value="1"/>
</dbReference>
<feature type="binding site" evidence="5">
    <location>
        <position position="139"/>
    </location>
    <ligand>
        <name>pyridoxal 5'-phosphate</name>
        <dbReference type="ChEBI" id="CHEBI:597326"/>
    </ligand>
</feature>
<comment type="catalytic activity">
    <reaction evidence="5">
        <text>N(2)-acetyl-L-ornithine + 2-oxoglutarate = N-acetyl-L-glutamate 5-semialdehyde + L-glutamate</text>
        <dbReference type="Rhea" id="RHEA:18049"/>
        <dbReference type="ChEBI" id="CHEBI:16810"/>
        <dbReference type="ChEBI" id="CHEBI:29123"/>
        <dbReference type="ChEBI" id="CHEBI:29985"/>
        <dbReference type="ChEBI" id="CHEBI:57805"/>
        <dbReference type="EC" id="2.6.1.11"/>
    </reaction>
</comment>
<feature type="binding site" evidence="5">
    <location>
        <position position="142"/>
    </location>
    <ligand>
        <name>N(2)-acetyl-L-ornithine</name>
        <dbReference type="ChEBI" id="CHEBI:57805"/>
    </ligand>
</feature>
<keyword evidence="5" id="KW-0963">Cytoplasm</keyword>
<comment type="similarity">
    <text evidence="5">Belongs to the class-III pyridoxal-phosphate-dependent aminotransferase family. ArgD subfamily.</text>
</comment>
<dbReference type="InterPro" id="IPR015422">
    <property type="entry name" value="PyrdxlP-dep_Trfase_small"/>
</dbReference>
<dbReference type="Pfam" id="PF00202">
    <property type="entry name" value="Aminotran_3"/>
    <property type="match status" value="1"/>
</dbReference>
<evidence type="ECO:0000256" key="4">
    <source>
        <dbReference type="ARBA" id="ARBA00022898"/>
    </source>
</evidence>
<keyword evidence="5" id="KW-0055">Arginine biosynthesis</keyword>
<comment type="pathway">
    <text evidence="5">Amino-acid biosynthesis; L-arginine biosynthesis; N(2)-acetyl-L-ornithine from L-glutamate: step 4/4.</text>
</comment>
<dbReference type="GO" id="GO:0003992">
    <property type="term" value="F:N2-acetyl-L-ornithine:2-oxoglutarate 5-aminotransferase activity"/>
    <property type="evidence" value="ECO:0007669"/>
    <property type="project" value="UniProtKB-UniRule"/>
</dbReference>
<dbReference type="InterPro" id="IPR005814">
    <property type="entry name" value="Aminotrans_3"/>
</dbReference>
<reference evidence="6 7" key="1">
    <citation type="submission" date="2019-08" db="EMBL/GenBank/DDBJ databases">
        <authorList>
            <person name="Liang Q."/>
        </authorList>
    </citation>
    <scope>NUCLEOTIDE SEQUENCE [LARGE SCALE GENOMIC DNA]</scope>
    <source>
        <strain evidence="6 7">V1718</strain>
    </source>
</reference>
<accession>A0A5B8XL98</accession>
<dbReference type="Gene3D" id="3.90.1150.10">
    <property type="entry name" value="Aspartate Aminotransferase, domain 1"/>
    <property type="match status" value="1"/>
</dbReference>
<dbReference type="HAMAP" id="MF_01107">
    <property type="entry name" value="ArgD_aminotrans_3"/>
    <property type="match status" value="1"/>
</dbReference>
<dbReference type="AlphaFoldDB" id="A0A5B8XL98"/>
<comment type="miscellaneous">
    <text evidence="5">May also have succinyldiaminopimelate aminotransferase activity, thus carrying out the corresponding step in lysine biosynthesis.</text>
</comment>
<comment type="subunit">
    <text evidence="5">Homodimer.</text>
</comment>
<dbReference type="CDD" id="cd00610">
    <property type="entry name" value="OAT_like"/>
    <property type="match status" value="1"/>
</dbReference>
<dbReference type="RefSeq" id="WP_146956560.1">
    <property type="nucleotide sequence ID" value="NZ_CP042467.1"/>
</dbReference>
<dbReference type="InterPro" id="IPR004636">
    <property type="entry name" value="AcOrn/SuccOrn_fam"/>
</dbReference>
<dbReference type="Gene3D" id="3.40.640.10">
    <property type="entry name" value="Type I PLP-dependent aspartate aminotransferase-like (Major domain)"/>
    <property type="match status" value="1"/>
</dbReference>
<keyword evidence="4 5" id="KW-0663">Pyridoxal phosphate</keyword>
<dbReference type="InterPro" id="IPR049704">
    <property type="entry name" value="Aminotrans_3_PPA_site"/>
</dbReference>
<dbReference type="PANTHER" id="PTHR11986">
    <property type="entry name" value="AMINOTRANSFERASE CLASS III"/>
    <property type="match status" value="1"/>
</dbReference>
<dbReference type="Proteomes" id="UP000321595">
    <property type="component" value="Chromosome"/>
</dbReference>
<dbReference type="GO" id="GO:0030170">
    <property type="term" value="F:pyridoxal phosphate binding"/>
    <property type="evidence" value="ECO:0007669"/>
    <property type="project" value="InterPro"/>
</dbReference>
<dbReference type="PROSITE" id="PS00600">
    <property type="entry name" value="AA_TRANSFER_CLASS_3"/>
    <property type="match status" value="1"/>
</dbReference>
<keyword evidence="2 5" id="KW-0028">Amino-acid biosynthesis</keyword>
<feature type="binding site" evidence="5">
    <location>
        <begin position="105"/>
        <end position="106"/>
    </location>
    <ligand>
        <name>pyridoxal 5'-phosphate</name>
        <dbReference type="ChEBI" id="CHEBI:597326"/>
    </ligand>
</feature>
<evidence type="ECO:0000256" key="2">
    <source>
        <dbReference type="ARBA" id="ARBA00022605"/>
    </source>
</evidence>
<feature type="modified residue" description="N6-(pyridoxal phosphate)lysine" evidence="5">
    <location>
        <position position="253"/>
    </location>
</feature>
<dbReference type="NCBIfam" id="TIGR00707">
    <property type="entry name" value="argD"/>
    <property type="match status" value="1"/>
</dbReference>
<organism evidence="6 7">
    <name type="scientific">Microvenator marinus</name>
    <dbReference type="NCBI Taxonomy" id="2600177"/>
    <lineage>
        <taxon>Bacteria</taxon>
        <taxon>Deltaproteobacteria</taxon>
        <taxon>Bradymonadales</taxon>
        <taxon>Microvenatoraceae</taxon>
        <taxon>Microvenator</taxon>
    </lineage>
</organism>
<feature type="binding site" evidence="5">
    <location>
        <position position="281"/>
    </location>
    <ligand>
        <name>N(2)-acetyl-L-ornithine</name>
        <dbReference type="ChEBI" id="CHEBI:57805"/>
    </ligand>
</feature>
<dbReference type="PIRSF" id="PIRSF000521">
    <property type="entry name" value="Transaminase_4ab_Lys_Orn"/>
    <property type="match status" value="1"/>
</dbReference>
<evidence type="ECO:0000256" key="3">
    <source>
        <dbReference type="ARBA" id="ARBA00022679"/>
    </source>
</evidence>
<evidence type="ECO:0000313" key="7">
    <source>
        <dbReference type="Proteomes" id="UP000321595"/>
    </source>
</evidence>
<dbReference type="OrthoDB" id="9801052at2"/>
<feature type="binding site" evidence="5">
    <location>
        <position position="282"/>
    </location>
    <ligand>
        <name>pyridoxal 5'-phosphate</name>
        <dbReference type="ChEBI" id="CHEBI:597326"/>
    </ligand>
</feature>
<proteinExistence type="inferred from homology"/>
<dbReference type="EMBL" id="CP042467">
    <property type="protein sequence ID" value="QED25728.1"/>
    <property type="molecule type" value="Genomic_DNA"/>
</dbReference>
<dbReference type="GO" id="GO:0006526">
    <property type="term" value="P:L-arginine biosynthetic process"/>
    <property type="evidence" value="ECO:0007669"/>
    <property type="project" value="UniProtKB-UniRule"/>
</dbReference>
<dbReference type="EC" id="2.6.1.11" evidence="5"/>
<evidence type="ECO:0000313" key="6">
    <source>
        <dbReference type="EMBL" id="QED25728.1"/>
    </source>
</evidence>
<dbReference type="NCBIfam" id="NF002874">
    <property type="entry name" value="PRK03244.1"/>
    <property type="match status" value="1"/>
</dbReference>
<dbReference type="InterPro" id="IPR015421">
    <property type="entry name" value="PyrdxlP-dep_Trfase_major"/>
</dbReference>
<keyword evidence="1 5" id="KW-0032">Aminotransferase</keyword>
<dbReference type="FunFam" id="3.40.640.10:FF:000004">
    <property type="entry name" value="Acetylornithine aminotransferase"/>
    <property type="match status" value="1"/>
</dbReference>
<feature type="binding site" evidence="5">
    <location>
        <begin position="224"/>
        <end position="227"/>
    </location>
    <ligand>
        <name>pyridoxal 5'-phosphate</name>
        <dbReference type="ChEBI" id="CHEBI:597326"/>
    </ligand>
</feature>
<dbReference type="InterPro" id="IPR050103">
    <property type="entry name" value="Class-III_PLP-dep_AT"/>
</dbReference>
<comment type="cofactor">
    <cofactor evidence="5">
        <name>pyridoxal 5'-phosphate</name>
        <dbReference type="ChEBI" id="CHEBI:597326"/>
    </cofactor>
    <text evidence="5">Binds 1 pyridoxal phosphate per subunit.</text>
</comment>
<dbReference type="UniPathway" id="UPA00068">
    <property type="reaction ID" value="UER00109"/>
</dbReference>
<keyword evidence="3 5" id="KW-0808">Transferase</keyword>
<name>A0A5B8XL98_9DELT</name>
<keyword evidence="7" id="KW-1185">Reference proteome</keyword>
<dbReference type="NCBIfam" id="NF002325">
    <property type="entry name" value="PRK01278.1"/>
    <property type="match status" value="1"/>
</dbReference>
<gene>
    <name evidence="5" type="primary">argD</name>
    <name evidence="6" type="ORF">FRD01_00305</name>
</gene>
<dbReference type="KEGG" id="bbae:FRD01_00305"/>
<sequence>MNTTELLESGNAHNSPSYAPAPVILERGEGVRVWDTEGREYLDFLAGIAVNSLGYAHPALTKALQRQVGELMHVSNMFFTKPQIELMDLLCERSFGDRVFLCNSGAEANETALKLARRYQKAVKGDEDRVEFITFKQSFHGRTFAAITATGQPKYHKGFEPMLPGFTYATFNDLASVEALISERTAAVMVEPIQGEGGVRPADPEFLKGLREICDRFGALLIFDEVQCGIGRTGTLFAYEGYGVAPDIMTLAKGLGGGVPIGACVATEEAFKGFERGSHATTFGGNPLASTAALCVLETVESENLQENAIARGNQLMDGLGKLANGSPTIVEVRGKGLMVGVECVEGAAGEIVGLCRERGLLVNVAGPSTVRFVPPLVVRAEDVQSALGIFEESLHEWEAKQNPSKQVG</sequence>
<dbReference type="GO" id="GO:0005737">
    <property type="term" value="C:cytoplasm"/>
    <property type="evidence" value="ECO:0007669"/>
    <property type="project" value="UniProtKB-SubCell"/>
</dbReference>
<evidence type="ECO:0000256" key="1">
    <source>
        <dbReference type="ARBA" id="ARBA00022576"/>
    </source>
</evidence>
<evidence type="ECO:0000256" key="5">
    <source>
        <dbReference type="HAMAP-Rule" id="MF_01107"/>
    </source>
</evidence>
<dbReference type="GO" id="GO:0042802">
    <property type="term" value="F:identical protein binding"/>
    <property type="evidence" value="ECO:0007669"/>
    <property type="project" value="TreeGrafter"/>
</dbReference>